<evidence type="ECO:0000256" key="1">
    <source>
        <dbReference type="ARBA" id="ARBA00001962"/>
    </source>
</evidence>
<dbReference type="AlphaFoldDB" id="A0A6I3WAR2"/>
<name>A0A6I3WAR2_9PSED</name>
<keyword evidence="3" id="KW-0479">Metal-binding</keyword>
<keyword evidence="5" id="KW-0408">Iron</keyword>
<dbReference type="GO" id="GO:0005737">
    <property type="term" value="C:cytoplasm"/>
    <property type="evidence" value="ECO:0007669"/>
    <property type="project" value="TreeGrafter"/>
</dbReference>
<dbReference type="Proteomes" id="UP000438196">
    <property type="component" value="Unassembled WGS sequence"/>
</dbReference>
<sequence length="366" mass="41666">MTFVTAWVSMSREDVMEAPDHTNETDLLSFPYPDGWLVIATTDELKPGAVITKLFMGRDIVLYRTKTGVLRAVDPYCPHLGAHLGDGQVEGEDIVCPYHKFSFAPDGRCVRTGCGDKPPQAWLKNRQVRDWNGFIVVWQGMDRLTPGWELPEFDWTGYCAPIKGLRTHSGSLQNATENAFDPAHQHTLHRWESNTVSQPPTVDDYRISLATRLTAKGLPVTLDFKLYGLGLMRVEMRLEHADVRATFLVVPTQIAPLKWTYRESMRLRIAWLSKWPALVQKLVYSVVSPALFYLWYLPQLQQDMDIWEKRNYIRDPKPSASDAPLIAYRRWATQFYPKVKANATDSLALSSASSDVQNNVGEHRIA</sequence>
<gene>
    <name evidence="8" type="ORF">GNF76_05540</name>
</gene>
<keyword evidence="9" id="KW-1185">Reference proteome</keyword>
<dbReference type="Pfam" id="PF19298">
    <property type="entry name" value="KshA_C"/>
    <property type="match status" value="1"/>
</dbReference>
<comment type="cofactor">
    <cofactor evidence="1">
        <name>Fe cation</name>
        <dbReference type="ChEBI" id="CHEBI:24875"/>
    </cofactor>
</comment>
<protein>
    <submittedName>
        <fullName evidence="8">Rieske 2Fe-2S domain-containing protein</fullName>
    </submittedName>
</protein>
<feature type="domain" description="Rieske" evidence="7">
    <location>
        <begin position="37"/>
        <end position="137"/>
    </location>
</feature>
<dbReference type="SUPFAM" id="SSF55961">
    <property type="entry name" value="Bet v1-like"/>
    <property type="match status" value="1"/>
</dbReference>
<dbReference type="GO" id="GO:0051537">
    <property type="term" value="F:2 iron, 2 sulfur cluster binding"/>
    <property type="evidence" value="ECO:0007669"/>
    <property type="project" value="UniProtKB-KW"/>
</dbReference>
<dbReference type="InterPro" id="IPR045605">
    <property type="entry name" value="KshA-like_C"/>
</dbReference>
<dbReference type="InterPro" id="IPR017941">
    <property type="entry name" value="Rieske_2Fe-2S"/>
</dbReference>
<dbReference type="GO" id="GO:0046872">
    <property type="term" value="F:metal ion binding"/>
    <property type="evidence" value="ECO:0007669"/>
    <property type="project" value="UniProtKB-KW"/>
</dbReference>
<dbReference type="Gene3D" id="2.102.10.10">
    <property type="entry name" value="Rieske [2Fe-2S] iron-sulphur domain"/>
    <property type="match status" value="1"/>
</dbReference>
<accession>A0A6I3WAR2</accession>
<dbReference type="GO" id="GO:0016491">
    <property type="term" value="F:oxidoreductase activity"/>
    <property type="evidence" value="ECO:0007669"/>
    <property type="project" value="UniProtKB-KW"/>
</dbReference>
<comment type="caution">
    <text evidence="8">The sequence shown here is derived from an EMBL/GenBank/DDBJ whole genome shotgun (WGS) entry which is preliminary data.</text>
</comment>
<dbReference type="InterPro" id="IPR036922">
    <property type="entry name" value="Rieske_2Fe-2S_sf"/>
</dbReference>
<dbReference type="PANTHER" id="PTHR21266:SF60">
    <property type="entry name" value="3-KETOSTEROID-9-ALPHA-MONOOXYGENASE, OXYGENASE COMPONENT"/>
    <property type="match status" value="1"/>
</dbReference>
<dbReference type="Gene3D" id="3.90.380.10">
    <property type="entry name" value="Naphthalene 1,2-dioxygenase Alpha Subunit, Chain A, domain 1"/>
    <property type="match status" value="1"/>
</dbReference>
<keyword evidence="4" id="KW-0560">Oxidoreductase</keyword>
<evidence type="ECO:0000256" key="3">
    <source>
        <dbReference type="ARBA" id="ARBA00022723"/>
    </source>
</evidence>
<dbReference type="InterPro" id="IPR050584">
    <property type="entry name" value="Cholesterol_7-desaturase"/>
</dbReference>
<evidence type="ECO:0000256" key="5">
    <source>
        <dbReference type="ARBA" id="ARBA00023004"/>
    </source>
</evidence>
<evidence type="ECO:0000256" key="4">
    <source>
        <dbReference type="ARBA" id="ARBA00023002"/>
    </source>
</evidence>
<dbReference type="CDD" id="cd03469">
    <property type="entry name" value="Rieske_RO_Alpha_N"/>
    <property type="match status" value="1"/>
</dbReference>
<organism evidence="8 9">
    <name type="scientific">Pseudomonas spelaei</name>
    <dbReference type="NCBI Taxonomy" id="1055469"/>
    <lineage>
        <taxon>Bacteria</taxon>
        <taxon>Pseudomonadati</taxon>
        <taxon>Pseudomonadota</taxon>
        <taxon>Gammaproteobacteria</taxon>
        <taxon>Pseudomonadales</taxon>
        <taxon>Pseudomonadaceae</taxon>
        <taxon>Pseudomonas</taxon>
    </lineage>
</organism>
<dbReference type="PROSITE" id="PS51296">
    <property type="entry name" value="RIESKE"/>
    <property type="match status" value="1"/>
</dbReference>
<dbReference type="Pfam" id="PF00355">
    <property type="entry name" value="Rieske"/>
    <property type="match status" value="1"/>
</dbReference>
<dbReference type="PANTHER" id="PTHR21266">
    <property type="entry name" value="IRON-SULFUR DOMAIN CONTAINING PROTEIN"/>
    <property type="match status" value="1"/>
</dbReference>
<evidence type="ECO:0000313" key="9">
    <source>
        <dbReference type="Proteomes" id="UP000438196"/>
    </source>
</evidence>
<keyword evidence="2" id="KW-0001">2Fe-2S</keyword>
<evidence type="ECO:0000259" key="7">
    <source>
        <dbReference type="PROSITE" id="PS51296"/>
    </source>
</evidence>
<dbReference type="SUPFAM" id="SSF50022">
    <property type="entry name" value="ISP domain"/>
    <property type="match status" value="1"/>
</dbReference>
<evidence type="ECO:0000256" key="6">
    <source>
        <dbReference type="ARBA" id="ARBA00023014"/>
    </source>
</evidence>
<dbReference type="EMBL" id="WNNK01000003">
    <property type="protein sequence ID" value="MUF03786.1"/>
    <property type="molecule type" value="Genomic_DNA"/>
</dbReference>
<keyword evidence="6" id="KW-0411">Iron-sulfur</keyword>
<evidence type="ECO:0000256" key="2">
    <source>
        <dbReference type="ARBA" id="ARBA00022714"/>
    </source>
</evidence>
<proteinExistence type="predicted"/>
<evidence type="ECO:0000313" key="8">
    <source>
        <dbReference type="EMBL" id="MUF03786.1"/>
    </source>
</evidence>
<reference evidence="8 9" key="1">
    <citation type="submission" date="2019-11" db="EMBL/GenBank/DDBJ databases">
        <title>Pseudomonas karstica sp. nov. and Pseudomonas spelaei sp. nov. from karst caves.</title>
        <authorList>
            <person name="Zeman M."/>
        </authorList>
    </citation>
    <scope>NUCLEOTIDE SEQUENCE [LARGE SCALE GENOMIC DNA]</scope>
    <source>
        <strain evidence="8 9">CCM 7893</strain>
    </source>
</reference>
<dbReference type="GO" id="GO:0008203">
    <property type="term" value="P:cholesterol metabolic process"/>
    <property type="evidence" value="ECO:0007669"/>
    <property type="project" value="InterPro"/>
</dbReference>
<dbReference type="OrthoDB" id="9769355at2"/>